<accession>A0A0F9WKS5</accession>
<sequence length="70" mass="8077">MERIVKILVERDNMSEEDAREKFSEAKYELNLLLITGGILDTDTFCEEHFGLEPDYLNDLLMPGSGQRVQ</sequence>
<reference evidence="1" key="1">
    <citation type="journal article" date="2015" name="Nature">
        <title>Complex archaea that bridge the gap between prokaryotes and eukaryotes.</title>
        <authorList>
            <person name="Spang A."/>
            <person name="Saw J.H."/>
            <person name="Jorgensen S.L."/>
            <person name="Zaremba-Niedzwiedzka K."/>
            <person name="Martijn J."/>
            <person name="Lind A.E."/>
            <person name="van Eijk R."/>
            <person name="Schleper C."/>
            <person name="Guy L."/>
            <person name="Ettema T.J."/>
        </authorList>
    </citation>
    <scope>NUCLEOTIDE SEQUENCE</scope>
</reference>
<comment type="caution">
    <text evidence="1">The sequence shown here is derived from an EMBL/GenBank/DDBJ whole genome shotgun (WGS) entry which is preliminary data.</text>
</comment>
<dbReference type="EMBL" id="LAZR01000252">
    <property type="protein sequence ID" value="KKN79103.1"/>
    <property type="molecule type" value="Genomic_DNA"/>
</dbReference>
<proteinExistence type="predicted"/>
<gene>
    <name evidence="1" type="ORF">LCGC14_0342910</name>
</gene>
<organism evidence="1">
    <name type="scientific">marine sediment metagenome</name>
    <dbReference type="NCBI Taxonomy" id="412755"/>
    <lineage>
        <taxon>unclassified sequences</taxon>
        <taxon>metagenomes</taxon>
        <taxon>ecological metagenomes</taxon>
    </lineage>
</organism>
<evidence type="ECO:0000313" key="1">
    <source>
        <dbReference type="EMBL" id="KKN79103.1"/>
    </source>
</evidence>
<dbReference type="AlphaFoldDB" id="A0A0F9WKS5"/>
<protein>
    <submittedName>
        <fullName evidence="1">Uncharacterized protein</fullName>
    </submittedName>
</protein>
<name>A0A0F9WKS5_9ZZZZ</name>